<reference evidence="1" key="1">
    <citation type="submission" date="2023-07" db="EMBL/GenBank/DDBJ databases">
        <title>draft genome sequence of fig (Ficus carica).</title>
        <authorList>
            <person name="Takahashi T."/>
            <person name="Nishimura K."/>
        </authorList>
    </citation>
    <scope>NUCLEOTIDE SEQUENCE</scope>
</reference>
<dbReference type="Proteomes" id="UP001187192">
    <property type="component" value="Unassembled WGS sequence"/>
</dbReference>
<accession>A0AA88DSP3</accession>
<evidence type="ECO:0000313" key="1">
    <source>
        <dbReference type="EMBL" id="GMN60436.1"/>
    </source>
</evidence>
<dbReference type="EMBL" id="BTGU01000098">
    <property type="protein sequence ID" value="GMN60436.1"/>
    <property type="molecule type" value="Genomic_DNA"/>
</dbReference>
<proteinExistence type="predicted"/>
<organism evidence="1 2">
    <name type="scientific">Ficus carica</name>
    <name type="common">Common fig</name>
    <dbReference type="NCBI Taxonomy" id="3494"/>
    <lineage>
        <taxon>Eukaryota</taxon>
        <taxon>Viridiplantae</taxon>
        <taxon>Streptophyta</taxon>
        <taxon>Embryophyta</taxon>
        <taxon>Tracheophyta</taxon>
        <taxon>Spermatophyta</taxon>
        <taxon>Magnoliopsida</taxon>
        <taxon>eudicotyledons</taxon>
        <taxon>Gunneridae</taxon>
        <taxon>Pentapetalae</taxon>
        <taxon>rosids</taxon>
        <taxon>fabids</taxon>
        <taxon>Rosales</taxon>
        <taxon>Moraceae</taxon>
        <taxon>Ficeae</taxon>
        <taxon>Ficus</taxon>
    </lineage>
</organism>
<gene>
    <name evidence="1" type="ORF">TIFTF001_029506</name>
</gene>
<dbReference type="AlphaFoldDB" id="A0AA88DSP3"/>
<name>A0AA88DSP3_FICCA</name>
<protein>
    <submittedName>
        <fullName evidence="1">Uncharacterized protein</fullName>
    </submittedName>
</protein>
<comment type="caution">
    <text evidence="1">The sequence shown here is derived from an EMBL/GenBank/DDBJ whole genome shotgun (WGS) entry which is preliminary data.</text>
</comment>
<keyword evidence="2" id="KW-1185">Reference proteome</keyword>
<evidence type="ECO:0000313" key="2">
    <source>
        <dbReference type="Proteomes" id="UP001187192"/>
    </source>
</evidence>
<sequence>MMAPRNSLSRLYHLTLARPATQRKITKENHNDGSRREMVHGKAGSKVVHVLTLEVIRTCSGGSSDVLQRRFQRTGKKKM</sequence>